<proteinExistence type="predicted"/>
<keyword evidence="2" id="KW-0472">Membrane</keyword>
<feature type="transmembrane region" description="Helical" evidence="2">
    <location>
        <begin position="33"/>
        <end position="52"/>
    </location>
</feature>
<dbReference type="InterPro" id="IPR027628">
    <property type="entry name" value="DotA_TraY"/>
</dbReference>
<sequence>MATERETPPLVLGGMGLVLGFFVGSIMMRAAWVIVHAMPLVAIVAVGLLAWHKRKQINAFWRGFRGKTLMMILVLAVAGAGVPGARAADTVAASGSSSCQSSGSAVSVAFTLPCQDDIYRNLLENLFPDVTPLGTPSIISSLDRPGGNSNGTSALADAFQAFLSVLMSIAMAGLAWHVVSTLVSVAHEGTMLSQRWSVVWAPVRLFMGAGALAPFIKGYCVMQVAVLYLALWGGSLANVMWSAYLQGLTQPTISGSAIPNLNSVVKTMAVDEACRATLASAGGYSDVPGSTPVAQEVGAGSTMADISQEADYLWKWAGLHVLSSGSAATQAAGQVVQTAEYKYDFGPTCGSVTIDIPTGGVYSGYGSAELTALAKYMQTLAPMSRIAAQSVNVDGQQADQIPGELTELESGIQSGYTGMVADWGAAVNTLASSLNQGGSDTLTNWKDTAGQYGWATAGVYYLNVAKMQGMADSVMASARITIDGGRMTNRAGDLAGEVRALSSGASGVLFSELTAHIDGAFAPDSQETIKSVQDKLSAVSSAGNINHVTVNTNTFADAYSSNVFSEFLRFLDNGIGSAIGGLVNASGAAGTGDSGESELQAMTEFGQNLITFAWGIIGAMVVVWVGSKTMLATKMVRAAGVIAEAGAVVAAPETGGLSLLGGLLLGDIASMVGKLAGSALSVIWVILGALLFVGVLHAYVLPMMPYIHFTMFTMSMLIFVVEAMIAAPLWAFVHIRLDGQELIGQEQRTGYQLAFSLFLRAPLGMLGYFLSFAVFDAMVFLLRTTFYPAVASGTAESGGIIGTVVMVCMLSYLHWVIAIRSFSLISEVPDRVTRWFGGASVGSSEVQHAEGVKGFAGGLIARGIGQKVQGAGRILTAGRQDGQSGSGGSRMPSGGRRPDVSAPVAVSHGLRPGGGLPGAGALRSGAAGIAMDAIGAIGGDGMDKEALGAGVQSALAGVADGIESGEIADSDGVKRHLSSAVGESEAFKGMSRTNKNAMVQRLLSGVQHLS</sequence>
<name>A0A7W4P778_9PROT</name>
<feature type="compositionally biased region" description="Low complexity" evidence="1">
    <location>
        <begin position="878"/>
        <end position="895"/>
    </location>
</feature>
<feature type="transmembrane region" description="Helical" evidence="2">
    <location>
        <begin position="161"/>
        <end position="186"/>
    </location>
</feature>
<evidence type="ECO:0000313" key="3">
    <source>
        <dbReference type="EMBL" id="MBB2180131.1"/>
    </source>
</evidence>
<feature type="transmembrane region" description="Helical" evidence="2">
    <location>
        <begin position="609"/>
        <end position="627"/>
    </location>
</feature>
<dbReference type="EMBL" id="JABEQL010000018">
    <property type="protein sequence ID" value="MBB2180131.1"/>
    <property type="molecule type" value="Genomic_DNA"/>
</dbReference>
<feature type="transmembrane region" description="Helical" evidence="2">
    <location>
        <begin position="800"/>
        <end position="819"/>
    </location>
</feature>
<keyword evidence="2" id="KW-0812">Transmembrane</keyword>
<dbReference type="Proteomes" id="UP000525623">
    <property type="component" value="Unassembled WGS sequence"/>
</dbReference>
<accession>A0A7W4P778</accession>
<organism evidence="3 4">
    <name type="scientific">Gluconacetobacter tumulicola</name>
    <dbReference type="NCBI Taxonomy" id="1017177"/>
    <lineage>
        <taxon>Bacteria</taxon>
        <taxon>Pseudomonadati</taxon>
        <taxon>Pseudomonadota</taxon>
        <taxon>Alphaproteobacteria</taxon>
        <taxon>Acetobacterales</taxon>
        <taxon>Acetobacteraceae</taxon>
        <taxon>Gluconacetobacter</taxon>
    </lineage>
</organism>
<feature type="transmembrane region" description="Helical" evidence="2">
    <location>
        <begin position="64"/>
        <end position="82"/>
    </location>
</feature>
<feature type="transmembrane region" description="Helical" evidence="2">
    <location>
        <begin position="753"/>
        <end position="780"/>
    </location>
</feature>
<keyword evidence="4" id="KW-1185">Reference proteome</keyword>
<keyword evidence="2" id="KW-1133">Transmembrane helix</keyword>
<evidence type="ECO:0000256" key="2">
    <source>
        <dbReference type="SAM" id="Phobius"/>
    </source>
</evidence>
<evidence type="ECO:0000256" key="1">
    <source>
        <dbReference type="SAM" id="MobiDB-lite"/>
    </source>
</evidence>
<feature type="region of interest" description="Disordered" evidence="1">
    <location>
        <begin position="876"/>
        <end position="913"/>
    </location>
</feature>
<comment type="caution">
    <text evidence="3">The sequence shown here is derived from an EMBL/GenBank/DDBJ whole genome shotgun (WGS) entry which is preliminary data.</text>
</comment>
<gene>
    <name evidence="3" type="ORF">HLH29_13310</name>
</gene>
<feature type="transmembrane region" description="Helical" evidence="2">
    <location>
        <begin position="7"/>
        <end position="27"/>
    </location>
</feature>
<feature type="transmembrane region" description="Helical" evidence="2">
    <location>
        <begin position="198"/>
        <end position="216"/>
    </location>
</feature>
<dbReference type="NCBIfam" id="TIGR04346">
    <property type="entry name" value="DotA_TraY"/>
    <property type="match status" value="1"/>
</dbReference>
<dbReference type="AlphaFoldDB" id="A0A7W4P778"/>
<protein>
    <submittedName>
        <fullName evidence="3">DotA/TraY family protein</fullName>
    </submittedName>
</protein>
<feature type="transmembrane region" description="Helical" evidence="2">
    <location>
        <begin position="706"/>
        <end position="732"/>
    </location>
</feature>
<evidence type="ECO:0000313" key="4">
    <source>
        <dbReference type="Proteomes" id="UP000525623"/>
    </source>
</evidence>
<feature type="transmembrane region" description="Helical" evidence="2">
    <location>
        <begin position="678"/>
        <end position="700"/>
    </location>
</feature>
<reference evidence="3 4" key="1">
    <citation type="submission" date="2020-04" db="EMBL/GenBank/DDBJ databases">
        <title>Description of novel Gluconacetobacter.</title>
        <authorList>
            <person name="Sombolestani A."/>
        </authorList>
    </citation>
    <scope>NUCLEOTIDE SEQUENCE [LARGE SCALE GENOMIC DNA]</scope>
    <source>
        <strain evidence="3 4">LMG 27725</strain>
    </source>
</reference>
<dbReference type="RefSeq" id="WP_182967580.1">
    <property type="nucleotide sequence ID" value="NZ_BAABGC010000006.1"/>
</dbReference>